<evidence type="ECO:0000313" key="4">
    <source>
        <dbReference type="Proteomes" id="UP000308917"/>
    </source>
</evidence>
<dbReference type="EMBL" id="STFG01000021">
    <property type="protein sequence ID" value="THT98413.1"/>
    <property type="molecule type" value="Genomic_DNA"/>
</dbReference>
<accession>A0A4S8EXP9</accession>
<feature type="transmembrane region" description="Helical" evidence="1">
    <location>
        <begin position="388"/>
        <end position="408"/>
    </location>
</feature>
<keyword evidence="1" id="KW-1133">Transmembrane helix</keyword>
<name>A0A4S8EXP9_9BURK</name>
<keyword evidence="1" id="KW-0812">Transmembrane</keyword>
<feature type="transmembrane region" description="Helical" evidence="1">
    <location>
        <begin position="141"/>
        <end position="159"/>
    </location>
</feature>
<keyword evidence="4" id="KW-1185">Reference proteome</keyword>
<dbReference type="RefSeq" id="WP_136574485.1">
    <property type="nucleotide sequence ID" value="NZ_STFG01000021.1"/>
</dbReference>
<dbReference type="InterPro" id="IPR012931">
    <property type="entry name" value="TraG_N_Proteobacteria"/>
</dbReference>
<feature type="domain" description="TraG N-terminal Proteobacteria" evidence="2">
    <location>
        <begin position="8"/>
        <end position="521"/>
    </location>
</feature>
<organism evidence="3 4">
    <name type="scientific">Lampropedia puyangensis</name>
    <dbReference type="NCBI Taxonomy" id="1330072"/>
    <lineage>
        <taxon>Bacteria</taxon>
        <taxon>Pseudomonadati</taxon>
        <taxon>Pseudomonadota</taxon>
        <taxon>Betaproteobacteria</taxon>
        <taxon>Burkholderiales</taxon>
        <taxon>Comamonadaceae</taxon>
        <taxon>Lampropedia</taxon>
    </lineage>
</organism>
<proteinExistence type="predicted"/>
<evidence type="ECO:0000256" key="1">
    <source>
        <dbReference type="SAM" id="Phobius"/>
    </source>
</evidence>
<dbReference type="AlphaFoldDB" id="A0A4S8EXP9"/>
<gene>
    <name evidence="3" type="ORF">E9531_14470</name>
</gene>
<dbReference type="Proteomes" id="UP000308917">
    <property type="component" value="Unassembled WGS sequence"/>
</dbReference>
<dbReference type="Pfam" id="PF07916">
    <property type="entry name" value="TraG_N"/>
    <property type="match status" value="1"/>
</dbReference>
<reference evidence="3 4" key="1">
    <citation type="journal article" date="2015" name="Antonie Van Leeuwenhoek">
        <title>Lampropedia puyangensis sp. nov., isolated from symptomatic bark of Populus ? euramericana canker and emended description of Lampropedia hyalina (Ehrenberg 1832) Lee et al. 2004.</title>
        <authorList>
            <person name="Li Y."/>
            <person name="Wang T."/>
            <person name="Piao C.G."/>
            <person name="Wang L.F."/>
            <person name="Tian G.Z."/>
            <person name="Zhu T.H."/>
            <person name="Guo M.W."/>
        </authorList>
    </citation>
    <scope>NUCLEOTIDE SEQUENCE [LARGE SCALE GENOMIC DNA]</scope>
    <source>
        <strain evidence="3 4">2-bin</strain>
    </source>
</reference>
<feature type="transmembrane region" description="Helical" evidence="1">
    <location>
        <begin position="420"/>
        <end position="445"/>
    </location>
</feature>
<feature type="transmembrane region" description="Helical" evidence="1">
    <location>
        <begin position="20"/>
        <end position="41"/>
    </location>
</feature>
<comment type="caution">
    <text evidence="3">The sequence shown here is derived from an EMBL/GenBank/DDBJ whole genome shotgun (WGS) entry which is preliminary data.</text>
</comment>
<evidence type="ECO:0000313" key="3">
    <source>
        <dbReference type="EMBL" id="THT98413.1"/>
    </source>
</evidence>
<protein>
    <submittedName>
        <fullName evidence="3">Conjugal transfer protein TraG</fullName>
    </submittedName>
</protein>
<sequence length="562" mass="60736">MEVGSYLEIFLTGYGWGLANIIAGVIASTGLVMIPFIWIILKTWKDAKERGEEGVGISSIVDTILVRIGVALFVFTLCFLTTPITSLGTLTYNPRPTAMDPNPSPASNTGGTQSTYDSAMGSAFDQSYSIDPQPQLTNVPMWWYSVMSIASGVNGAVIGSMSNRMSELRELEDVLRTTTIEDSRVIKPMQAFRSACFNPARSKFLETTHQGTPFSSTGAGILSDDPKDAEWIGSLFFNNEPGYYDSLRAPFPVTGFPINCSRDVDYHACSAGSVPYTGAVVDPEWGRPTCKEWWLTSDTGLRDSMVSAARTDGIAWLVSTLGTEQMKNNVAQSLSYQANPQYVMNIGSQTQGASELSWGTKAGRWVAGLAGSPKLFMEGLTSAATMRFLMALLPMIQALVLMGLYMFLPMVVFLSGFNLSIMFTGAIAIFTVKFWSAMWEVAFWIDARLMQAMYGGTQIENVAKQFVYAWEDGSLPGEKRILLNIMLMVMFVGFPMIWSGMMAWAGAHMSTVFGNFMTSGSSLGRSVGQSGASNVVNGITTASKVAGGAGGKVAAVVSRASK</sequence>
<evidence type="ECO:0000259" key="2">
    <source>
        <dbReference type="Pfam" id="PF07916"/>
    </source>
</evidence>
<keyword evidence="1" id="KW-0472">Membrane</keyword>
<feature type="transmembrane region" description="Helical" evidence="1">
    <location>
        <begin position="481"/>
        <end position="507"/>
    </location>
</feature>
<feature type="transmembrane region" description="Helical" evidence="1">
    <location>
        <begin position="64"/>
        <end position="84"/>
    </location>
</feature>
<dbReference type="OrthoDB" id="5645662at2"/>